<dbReference type="Proteomes" id="UP001597362">
    <property type="component" value="Unassembled WGS sequence"/>
</dbReference>
<keyword evidence="10" id="KW-1185">Reference proteome</keyword>
<evidence type="ECO:0000256" key="2">
    <source>
        <dbReference type="ARBA" id="ARBA00022448"/>
    </source>
</evidence>
<comment type="caution">
    <text evidence="9">The sequence shown here is derived from an EMBL/GenBank/DDBJ whole genome shotgun (WGS) entry which is preliminary data.</text>
</comment>
<evidence type="ECO:0000256" key="5">
    <source>
        <dbReference type="ARBA" id="ARBA00022989"/>
    </source>
</evidence>
<evidence type="ECO:0000259" key="8">
    <source>
        <dbReference type="PROSITE" id="PS50928"/>
    </source>
</evidence>
<keyword evidence="6 7" id="KW-0472">Membrane</keyword>
<feature type="transmembrane region" description="Helical" evidence="7">
    <location>
        <begin position="244"/>
        <end position="266"/>
    </location>
</feature>
<feature type="transmembrane region" description="Helical" evidence="7">
    <location>
        <begin position="112"/>
        <end position="134"/>
    </location>
</feature>
<evidence type="ECO:0000256" key="3">
    <source>
        <dbReference type="ARBA" id="ARBA00022475"/>
    </source>
</evidence>
<evidence type="ECO:0000256" key="1">
    <source>
        <dbReference type="ARBA" id="ARBA00004651"/>
    </source>
</evidence>
<organism evidence="9 10">
    <name type="scientific">Paenibacillus yanchengensis</name>
    <dbReference type="NCBI Taxonomy" id="2035833"/>
    <lineage>
        <taxon>Bacteria</taxon>
        <taxon>Bacillati</taxon>
        <taxon>Bacillota</taxon>
        <taxon>Bacilli</taxon>
        <taxon>Bacillales</taxon>
        <taxon>Paenibacillaceae</taxon>
        <taxon>Paenibacillus</taxon>
    </lineage>
</organism>
<keyword evidence="2 7" id="KW-0813">Transport</keyword>
<proteinExistence type="inferred from homology"/>
<sequence length="281" mass="32097">MQSKSLNQLSLKRVLITVVMLIVGLVFLLPFVWMLVTSFKFEDDVFNYPIQWLPTRWNAIENYKEVWLGAYPFTLYYLNSIKVALLTTAISVIVSSLAAFAFGKLQFFGKDFLFILILMLYMVPVQAILVPQFLIMKWANLYDTHLGMIVLHSFSVFGTFMLRQFFIGIHPEFLESAKMDGAGYFKIFTRIALPLVRPAIATYAILRFIWTWNDYQTPLIFLRDRALYTIQMGMQQFADSEGQFYALTMTGAVSAIVPLLIVFIIAQKNVIEGIAVGGVKG</sequence>
<dbReference type="InterPro" id="IPR000515">
    <property type="entry name" value="MetI-like"/>
</dbReference>
<keyword evidence="3" id="KW-1003">Cell membrane</keyword>
<feature type="transmembrane region" description="Helical" evidence="7">
    <location>
        <begin position="76"/>
        <end position="100"/>
    </location>
</feature>
<dbReference type="PANTHER" id="PTHR43744:SF8">
    <property type="entry name" value="SN-GLYCEROL-3-PHOSPHATE TRANSPORT SYSTEM PERMEASE PROTEIN UGPE"/>
    <property type="match status" value="1"/>
</dbReference>
<feature type="transmembrane region" description="Helical" evidence="7">
    <location>
        <begin position="14"/>
        <end position="36"/>
    </location>
</feature>
<dbReference type="SUPFAM" id="SSF161098">
    <property type="entry name" value="MetI-like"/>
    <property type="match status" value="1"/>
</dbReference>
<comment type="subcellular location">
    <subcellularLocation>
        <location evidence="1 7">Cell membrane</location>
        <topology evidence="1 7">Multi-pass membrane protein</topology>
    </subcellularLocation>
</comment>
<evidence type="ECO:0000256" key="6">
    <source>
        <dbReference type="ARBA" id="ARBA00023136"/>
    </source>
</evidence>
<dbReference type="CDD" id="cd06261">
    <property type="entry name" value="TM_PBP2"/>
    <property type="match status" value="1"/>
</dbReference>
<keyword evidence="5 7" id="KW-1133">Transmembrane helix</keyword>
<reference evidence="10" key="1">
    <citation type="journal article" date="2019" name="Int. J. Syst. Evol. Microbiol.">
        <title>The Global Catalogue of Microorganisms (GCM) 10K type strain sequencing project: providing services to taxonomists for standard genome sequencing and annotation.</title>
        <authorList>
            <consortium name="The Broad Institute Genomics Platform"/>
            <consortium name="The Broad Institute Genome Sequencing Center for Infectious Disease"/>
            <person name="Wu L."/>
            <person name="Ma J."/>
        </authorList>
    </citation>
    <scope>NUCLEOTIDE SEQUENCE [LARGE SCALE GENOMIC DNA]</scope>
    <source>
        <strain evidence="10">GH52</strain>
    </source>
</reference>
<evidence type="ECO:0000313" key="10">
    <source>
        <dbReference type="Proteomes" id="UP001597362"/>
    </source>
</evidence>
<dbReference type="Gene3D" id="1.10.3720.10">
    <property type="entry name" value="MetI-like"/>
    <property type="match status" value="1"/>
</dbReference>
<dbReference type="Pfam" id="PF00528">
    <property type="entry name" value="BPD_transp_1"/>
    <property type="match status" value="1"/>
</dbReference>
<feature type="transmembrane region" description="Helical" evidence="7">
    <location>
        <begin position="187"/>
        <end position="210"/>
    </location>
</feature>
<feature type="domain" description="ABC transmembrane type-1" evidence="8">
    <location>
        <begin position="77"/>
        <end position="266"/>
    </location>
</feature>
<evidence type="ECO:0000256" key="7">
    <source>
        <dbReference type="RuleBase" id="RU363032"/>
    </source>
</evidence>
<accession>A0ABW4YL62</accession>
<evidence type="ECO:0000256" key="4">
    <source>
        <dbReference type="ARBA" id="ARBA00022692"/>
    </source>
</evidence>
<protein>
    <submittedName>
        <fullName evidence="9">Carbohydrate ABC transporter permease</fullName>
    </submittedName>
</protein>
<comment type="similarity">
    <text evidence="7">Belongs to the binding-protein-dependent transport system permease family.</text>
</comment>
<dbReference type="EMBL" id="JBHUHO010000030">
    <property type="protein sequence ID" value="MFD2116411.1"/>
    <property type="molecule type" value="Genomic_DNA"/>
</dbReference>
<keyword evidence="4 7" id="KW-0812">Transmembrane</keyword>
<dbReference type="InterPro" id="IPR035906">
    <property type="entry name" value="MetI-like_sf"/>
</dbReference>
<dbReference type="RefSeq" id="WP_377772549.1">
    <property type="nucleotide sequence ID" value="NZ_JBHUHO010000030.1"/>
</dbReference>
<gene>
    <name evidence="9" type="ORF">ACFSJH_11830</name>
</gene>
<feature type="transmembrane region" description="Helical" evidence="7">
    <location>
        <begin position="146"/>
        <end position="166"/>
    </location>
</feature>
<dbReference type="PROSITE" id="PS50928">
    <property type="entry name" value="ABC_TM1"/>
    <property type="match status" value="1"/>
</dbReference>
<name>A0ABW4YL62_9BACL</name>
<dbReference type="PANTHER" id="PTHR43744">
    <property type="entry name" value="ABC TRANSPORTER PERMEASE PROTEIN MG189-RELATED-RELATED"/>
    <property type="match status" value="1"/>
</dbReference>
<evidence type="ECO:0000313" key="9">
    <source>
        <dbReference type="EMBL" id="MFD2116411.1"/>
    </source>
</evidence>